<evidence type="ECO:0000313" key="1">
    <source>
        <dbReference type="EMBL" id="KAK8479407.1"/>
    </source>
</evidence>
<accession>A0ABR1ZG26</accession>
<evidence type="ECO:0008006" key="3">
    <source>
        <dbReference type="Google" id="ProtNLM"/>
    </source>
</evidence>
<dbReference type="EMBL" id="JBBPBN010001187">
    <property type="protein sequence ID" value="KAK8479407.1"/>
    <property type="molecule type" value="Genomic_DNA"/>
</dbReference>
<name>A0ABR1ZG26_9ROSI</name>
<protein>
    <recommendedName>
        <fullName evidence="3">RNase H type-1 domain-containing protein</fullName>
    </recommendedName>
</protein>
<evidence type="ECO:0000313" key="2">
    <source>
        <dbReference type="Proteomes" id="UP001396334"/>
    </source>
</evidence>
<reference evidence="1 2" key="1">
    <citation type="journal article" date="2024" name="G3 (Bethesda)">
        <title>Genome assembly of Hibiscus sabdariffa L. provides insights into metabolisms of medicinal natural products.</title>
        <authorList>
            <person name="Kim T."/>
        </authorList>
    </citation>
    <scope>NUCLEOTIDE SEQUENCE [LARGE SCALE GENOMIC DNA]</scope>
    <source>
        <strain evidence="1">TK-2024</strain>
        <tissue evidence="1">Old leaves</tissue>
    </source>
</reference>
<sequence>MMKPSEWSRMVTKMVWRWKMITRMELITSSDETVPIDDSTTLGDSMDGAAHRLLLWDPLSRLAPSVNTSWILGGDFNAILQSEERIGGSLYATGVSQVAINGLNWEIVFGVALEYMATTTQTILLSHGLRESKHWMLPSPSWHKLIADRECCRLTEVAACGGSDASSFGLAPQIAELLSRSWEVRLEHVSHVQNKVADGMARRATFEDLVCRRYFDPRWMFSYVTC</sequence>
<gene>
    <name evidence="1" type="ORF">V6N11_066700</name>
</gene>
<dbReference type="Proteomes" id="UP001396334">
    <property type="component" value="Unassembled WGS sequence"/>
</dbReference>
<proteinExistence type="predicted"/>
<keyword evidence="2" id="KW-1185">Reference proteome</keyword>
<organism evidence="1 2">
    <name type="scientific">Hibiscus sabdariffa</name>
    <name type="common">roselle</name>
    <dbReference type="NCBI Taxonomy" id="183260"/>
    <lineage>
        <taxon>Eukaryota</taxon>
        <taxon>Viridiplantae</taxon>
        <taxon>Streptophyta</taxon>
        <taxon>Embryophyta</taxon>
        <taxon>Tracheophyta</taxon>
        <taxon>Spermatophyta</taxon>
        <taxon>Magnoliopsida</taxon>
        <taxon>eudicotyledons</taxon>
        <taxon>Gunneridae</taxon>
        <taxon>Pentapetalae</taxon>
        <taxon>rosids</taxon>
        <taxon>malvids</taxon>
        <taxon>Malvales</taxon>
        <taxon>Malvaceae</taxon>
        <taxon>Malvoideae</taxon>
        <taxon>Hibiscus</taxon>
    </lineage>
</organism>
<comment type="caution">
    <text evidence="1">The sequence shown here is derived from an EMBL/GenBank/DDBJ whole genome shotgun (WGS) entry which is preliminary data.</text>
</comment>